<dbReference type="EMBL" id="RXGB01001948">
    <property type="protein sequence ID" value="TMW96885.1"/>
    <property type="molecule type" value="Genomic_DNA"/>
</dbReference>
<name>A0A6N2BQJ4_SOLCI</name>
<evidence type="ECO:0000313" key="4">
    <source>
        <dbReference type="EMBL" id="TMW96885.1"/>
    </source>
</evidence>
<dbReference type="AlphaFoldDB" id="A0A6N2BQJ4"/>
<sequence>MNSSNPSPFETNEQGELEPSRNMPTWLGTLLKKIFFGACLVHDELEKNELRKYCMICDSDLCKHCICRNKHTDHDQRKIYRHVYKDVVLLEQTEKYIDCKLIQSYRCNKKLITALNPLPHCGSDSLIVGDPTCLTCRRRLHDPQLFQFCSFACQVHITPSVSN</sequence>
<dbReference type="Pfam" id="PF04640">
    <property type="entry name" value="PLATZ"/>
    <property type="match status" value="1"/>
</dbReference>
<gene>
    <name evidence="4" type="ORF">EJD97_006599</name>
</gene>
<dbReference type="PANTHER" id="PTHR31065">
    <property type="entry name" value="PLATZ TRANSCRIPTION FACTOR FAMILY PROTEIN"/>
    <property type="match status" value="1"/>
</dbReference>
<proteinExistence type="predicted"/>
<organism evidence="4">
    <name type="scientific">Solanum chilense</name>
    <name type="common">Tomato</name>
    <name type="synonym">Lycopersicon chilense</name>
    <dbReference type="NCBI Taxonomy" id="4083"/>
    <lineage>
        <taxon>Eukaryota</taxon>
        <taxon>Viridiplantae</taxon>
        <taxon>Streptophyta</taxon>
        <taxon>Embryophyta</taxon>
        <taxon>Tracheophyta</taxon>
        <taxon>Spermatophyta</taxon>
        <taxon>Magnoliopsida</taxon>
        <taxon>eudicotyledons</taxon>
        <taxon>Gunneridae</taxon>
        <taxon>Pentapetalae</taxon>
        <taxon>asterids</taxon>
        <taxon>lamiids</taxon>
        <taxon>Solanales</taxon>
        <taxon>Solanaceae</taxon>
        <taxon>Solanoideae</taxon>
        <taxon>Solaneae</taxon>
        <taxon>Solanum</taxon>
        <taxon>Solanum subgen. Lycopersicon</taxon>
    </lineage>
</organism>
<dbReference type="PROSITE" id="PS50119">
    <property type="entry name" value="ZF_BBOX"/>
    <property type="match status" value="1"/>
</dbReference>
<reference evidence="4" key="1">
    <citation type="submission" date="2019-05" db="EMBL/GenBank/DDBJ databases">
        <title>The de novo reference genome and transcriptome assemblies of the wild tomato species Solanum chilense.</title>
        <authorList>
            <person name="Stam R."/>
            <person name="Nosenko T."/>
            <person name="Hoerger A.C."/>
            <person name="Stephan W."/>
            <person name="Seidel M.A."/>
            <person name="Kuhn J.M.M."/>
            <person name="Haberer G."/>
            <person name="Tellier A."/>
        </authorList>
    </citation>
    <scope>NUCLEOTIDE SEQUENCE</scope>
    <source>
        <tissue evidence="4">Mature leaves</tissue>
    </source>
</reference>
<feature type="domain" description="B box-type" evidence="3">
    <location>
        <begin position="39"/>
        <end position="79"/>
    </location>
</feature>
<accession>A0A6N2BQJ4</accession>
<dbReference type="InterPro" id="IPR000315">
    <property type="entry name" value="Znf_B-box"/>
</dbReference>
<dbReference type="PANTHER" id="PTHR31065:SF93">
    <property type="entry name" value="B BOX-TYPE DOMAIN-CONTAINING PROTEIN"/>
    <property type="match status" value="1"/>
</dbReference>
<keyword evidence="1" id="KW-0862">Zinc</keyword>
<keyword evidence="1" id="KW-0479">Metal-binding</keyword>
<dbReference type="InterPro" id="IPR006734">
    <property type="entry name" value="PLATZ"/>
</dbReference>
<evidence type="ECO:0000259" key="3">
    <source>
        <dbReference type="PROSITE" id="PS50119"/>
    </source>
</evidence>
<dbReference type="GO" id="GO:0008270">
    <property type="term" value="F:zinc ion binding"/>
    <property type="evidence" value="ECO:0007669"/>
    <property type="project" value="UniProtKB-KW"/>
</dbReference>
<keyword evidence="1" id="KW-0863">Zinc-finger</keyword>
<protein>
    <recommendedName>
        <fullName evidence="3">B box-type domain-containing protein</fullName>
    </recommendedName>
</protein>
<evidence type="ECO:0000256" key="1">
    <source>
        <dbReference type="PROSITE-ProRule" id="PRU00024"/>
    </source>
</evidence>
<feature type="compositionally biased region" description="Polar residues" evidence="2">
    <location>
        <begin position="1"/>
        <end position="14"/>
    </location>
</feature>
<feature type="region of interest" description="Disordered" evidence="2">
    <location>
        <begin position="1"/>
        <end position="21"/>
    </location>
</feature>
<evidence type="ECO:0000256" key="2">
    <source>
        <dbReference type="SAM" id="MobiDB-lite"/>
    </source>
</evidence>
<comment type="caution">
    <text evidence="4">The sequence shown here is derived from an EMBL/GenBank/DDBJ whole genome shotgun (WGS) entry which is preliminary data.</text>
</comment>